<feature type="transmembrane region" description="Helical" evidence="8">
    <location>
        <begin position="261"/>
        <end position="279"/>
    </location>
</feature>
<proteinExistence type="predicted"/>
<keyword evidence="7 8" id="KW-0472">Membrane</keyword>
<evidence type="ECO:0000256" key="5">
    <source>
        <dbReference type="ARBA" id="ARBA00022847"/>
    </source>
</evidence>
<accession>A0A0M4FKY6</accession>
<keyword evidence="5" id="KW-0769">Symport</keyword>
<dbReference type="GO" id="GO:0006835">
    <property type="term" value="P:dicarboxylic acid transport"/>
    <property type="evidence" value="ECO:0007669"/>
    <property type="project" value="TreeGrafter"/>
</dbReference>
<dbReference type="PRINTS" id="PR00173">
    <property type="entry name" value="EDTRNSPORT"/>
</dbReference>
<evidence type="ECO:0000256" key="1">
    <source>
        <dbReference type="ARBA" id="ARBA00004651"/>
    </source>
</evidence>
<dbReference type="Proteomes" id="UP000067625">
    <property type="component" value="Chromosome"/>
</dbReference>
<reference evidence="10" key="1">
    <citation type="submission" date="2015-08" db="EMBL/GenBank/DDBJ databases">
        <title>Genome sequencing project for genomic taxonomy and phylogenomics of Bacillus-like bacteria.</title>
        <authorList>
            <person name="Liu B."/>
            <person name="Wang J."/>
            <person name="Zhu Y."/>
            <person name="Liu G."/>
            <person name="Chen Q."/>
            <person name="Chen Z."/>
            <person name="Lan J."/>
            <person name="Che J."/>
            <person name="Ge C."/>
            <person name="Shi H."/>
            <person name="Pan Z."/>
            <person name="Liu X."/>
        </authorList>
    </citation>
    <scope>NUCLEOTIDE SEQUENCE [LARGE SCALE GENOMIC DNA]</scope>
    <source>
        <strain evidence="10">FJAT-4402</strain>
    </source>
</reference>
<evidence type="ECO:0000256" key="8">
    <source>
        <dbReference type="SAM" id="Phobius"/>
    </source>
</evidence>
<gene>
    <name evidence="9" type="ORF">AM592_13930</name>
</gene>
<evidence type="ECO:0000256" key="2">
    <source>
        <dbReference type="ARBA" id="ARBA00022448"/>
    </source>
</evidence>
<dbReference type="PANTHER" id="PTHR42865:SF7">
    <property type="entry name" value="PROTON_GLUTAMATE-ASPARTATE SYMPORTER"/>
    <property type="match status" value="1"/>
</dbReference>
<dbReference type="OrthoDB" id="9768885at2"/>
<dbReference type="PANTHER" id="PTHR42865">
    <property type="entry name" value="PROTON/GLUTAMATE-ASPARTATE SYMPORTER"/>
    <property type="match status" value="1"/>
</dbReference>
<dbReference type="RefSeq" id="WP_053604353.1">
    <property type="nucleotide sequence ID" value="NZ_CP012600.1"/>
</dbReference>
<evidence type="ECO:0000256" key="3">
    <source>
        <dbReference type="ARBA" id="ARBA00022475"/>
    </source>
</evidence>
<evidence type="ECO:0000256" key="7">
    <source>
        <dbReference type="ARBA" id="ARBA00023136"/>
    </source>
</evidence>
<feature type="transmembrane region" description="Helical" evidence="8">
    <location>
        <begin position="299"/>
        <end position="319"/>
    </location>
</feature>
<feature type="transmembrane region" description="Helical" evidence="8">
    <location>
        <begin position="228"/>
        <end position="249"/>
    </location>
</feature>
<protein>
    <submittedName>
        <fullName evidence="9">C4-dicarboxylate transporter</fullName>
    </submittedName>
</protein>
<dbReference type="InterPro" id="IPR001991">
    <property type="entry name" value="Na-dicarboxylate_symporter"/>
</dbReference>
<comment type="subcellular location">
    <subcellularLocation>
        <location evidence="1">Cell membrane</location>
        <topology evidence="1">Multi-pass membrane protein</topology>
    </subcellularLocation>
</comment>
<feature type="transmembrane region" description="Helical" evidence="8">
    <location>
        <begin position="190"/>
        <end position="208"/>
    </location>
</feature>
<reference evidence="9 10" key="2">
    <citation type="journal article" date="2016" name="Int. J. Syst. Evol. Microbiol.">
        <title>Bacillus gobiensis sp. nov., isolated from a soil sample.</title>
        <authorList>
            <person name="Liu B."/>
            <person name="Liu G.H."/>
            <person name="Cetin S."/>
            <person name="Schumann P."/>
            <person name="Pan Z.Z."/>
            <person name="Chen Q.Q."/>
        </authorList>
    </citation>
    <scope>NUCLEOTIDE SEQUENCE [LARGE SCALE GENOMIC DNA]</scope>
    <source>
        <strain evidence="9 10">FJAT-4402</strain>
    </source>
</reference>
<organism evidence="9 10">
    <name type="scientific">Bacillus gobiensis</name>
    <dbReference type="NCBI Taxonomy" id="1441095"/>
    <lineage>
        <taxon>Bacteria</taxon>
        <taxon>Bacillati</taxon>
        <taxon>Bacillota</taxon>
        <taxon>Bacilli</taxon>
        <taxon>Bacillales</taxon>
        <taxon>Bacillaceae</taxon>
        <taxon>Bacillus</taxon>
    </lineage>
</organism>
<evidence type="ECO:0000256" key="4">
    <source>
        <dbReference type="ARBA" id="ARBA00022692"/>
    </source>
</evidence>
<sequence length="420" mass="45318">MKENTSEQKPKKKLNLTYQVIIGIVLGILVGYFSKTWGIHLQILGTAFLNLIQMVIVPLVFPLIVLGIIGISNAKRFGKIAIKSLIYFEIVTTFLIVLGIVLGQVLSIGDNINVGNVDTSSLGGVAHSIDFKTFLLDIIPSNIFDAFASGNLLPIIFFASFLGFSLNAIGEKAKPVVSFFESWSQAMFKLVEYAISFAPVGVFGFLAYDVAKYGLHNLISLGQFVLIAYAAFLITAVILFPIISLIFRVPYIDLLKNIGDLLLLTFTTGSSGVVMPSVIERLQKFGASRSVTSFVVPLGYSFNLDGASIYISLAVIFISNAFHQTLGLGQIITIVLFLAIITKGIAAVPSAVVVVLLAASHQLGLPAEGVALLMAVDFFVNMGRSSLNVIGNSLATVIIAKSEKEFDYTPEKNKLSFEGK</sequence>
<dbReference type="EMBL" id="CP012600">
    <property type="protein sequence ID" value="ALC82554.1"/>
    <property type="molecule type" value="Genomic_DNA"/>
</dbReference>
<dbReference type="SUPFAM" id="SSF118215">
    <property type="entry name" value="Proton glutamate symport protein"/>
    <property type="match status" value="1"/>
</dbReference>
<dbReference type="FunFam" id="1.10.3860.10:FF:000001">
    <property type="entry name" value="C4-dicarboxylate transport protein"/>
    <property type="match status" value="1"/>
</dbReference>
<dbReference type="GO" id="GO:0005886">
    <property type="term" value="C:plasma membrane"/>
    <property type="evidence" value="ECO:0007669"/>
    <property type="project" value="UniProtKB-SubCell"/>
</dbReference>
<evidence type="ECO:0000313" key="9">
    <source>
        <dbReference type="EMBL" id="ALC82554.1"/>
    </source>
</evidence>
<dbReference type="AlphaFoldDB" id="A0A0M4FKY6"/>
<evidence type="ECO:0000313" key="10">
    <source>
        <dbReference type="Proteomes" id="UP000067625"/>
    </source>
</evidence>
<keyword evidence="4 8" id="KW-0812">Transmembrane</keyword>
<dbReference type="Gene3D" id="1.10.3860.10">
    <property type="entry name" value="Sodium:dicarboxylate symporter"/>
    <property type="match status" value="1"/>
</dbReference>
<feature type="transmembrane region" description="Helical" evidence="8">
    <location>
        <begin position="84"/>
        <end position="106"/>
    </location>
</feature>
<evidence type="ECO:0000256" key="6">
    <source>
        <dbReference type="ARBA" id="ARBA00022989"/>
    </source>
</evidence>
<feature type="transmembrane region" description="Helical" evidence="8">
    <location>
        <begin position="331"/>
        <end position="357"/>
    </location>
</feature>
<dbReference type="Pfam" id="PF00375">
    <property type="entry name" value="SDF"/>
    <property type="match status" value="1"/>
</dbReference>
<feature type="transmembrane region" description="Helical" evidence="8">
    <location>
        <begin position="152"/>
        <end position="169"/>
    </location>
</feature>
<name>A0A0M4FKY6_9BACI</name>
<keyword evidence="3" id="KW-1003">Cell membrane</keyword>
<dbReference type="GO" id="GO:0015293">
    <property type="term" value="F:symporter activity"/>
    <property type="evidence" value="ECO:0007669"/>
    <property type="project" value="UniProtKB-KW"/>
</dbReference>
<feature type="transmembrane region" description="Helical" evidence="8">
    <location>
        <begin position="16"/>
        <end position="33"/>
    </location>
</feature>
<keyword evidence="10" id="KW-1185">Reference proteome</keyword>
<dbReference type="PATRIC" id="fig|1441095.3.peg.3059"/>
<keyword evidence="6 8" id="KW-1133">Transmembrane helix</keyword>
<dbReference type="STRING" id="1441095.AM592_13930"/>
<dbReference type="InterPro" id="IPR036458">
    <property type="entry name" value="Na:dicarbo_symporter_sf"/>
</dbReference>
<feature type="transmembrane region" description="Helical" evidence="8">
    <location>
        <begin position="39"/>
        <end position="72"/>
    </location>
</feature>
<keyword evidence="2" id="KW-0813">Transport</keyword>